<proteinExistence type="predicted"/>
<comment type="caution">
    <text evidence="2">The sequence shown here is derived from an EMBL/GenBank/DDBJ whole genome shotgun (WGS) entry which is preliminary data.</text>
</comment>
<gene>
    <name evidence="2" type="ORF">DMP05_04230</name>
</gene>
<keyword evidence="1" id="KW-0812">Transmembrane</keyword>
<feature type="transmembrane region" description="Helical" evidence="1">
    <location>
        <begin position="122"/>
        <end position="144"/>
    </location>
</feature>
<dbReference type="AlphaFoldDB" id="A0A3N0IFQ8"/>
<dbReference type="Proteomes" id="UP000271472">
    <property type="component" value="Unassembled WGS sequence"/>
</dbReference>
<feature type="transmembrane region" description="Helical" evidence="1">
    <location>
        <begin position="47"/>
        <end position="69"/>
    </location>
</feature>
<sequence>MLKNMKSIIFTDHGINFLALLLLVLLPVIAAALIAYCGCVVLDRSLAMTFVSIVTAIMCTTSVLVFQIRTTAFQEDKRLVERDKLAINEAFTLNIWAIATGLVLAILLIIPDFSSGSYISETSIYAVVIAFLLLHFLGAICIFLQRFFWSFERIATKKPR</sequence>
<name>A0A3N0IFQ8_9ACTN</name>
<evidence type="ECO:0000313" key="2">
    <source>
        <dbReference type="EMBL" id="RNM35884.1"/>
    </source>
</evidence>
<dbReference type="GeneID" id="98662256"/>
<organism evidence="2 3">
    <name type="scientific">Slackia isoflavoniconvertens</name>
    <dbReference type="NCBI Taxonomy" id="572010"/>
    <lineage>
        <taxon>Bacteria</taxon>
        <taxon>Bacillati</taxon>
        <taxon>Actinomycetota</taxon>
        <taxon>Coriobacteriia</taxon>
        <taxon>Eggerthellales</taxon>
        <taxon>Eggerthellaceae</taxon>
        <taxon>Slackia</taxon>
    </lineage>
</organism>
<protein>
    <submittedName>
        <fullName evidence="2">Uncharacterized protein</fullName>
    </submittedName>
</protein>
<reference evidence="3" key="1">
    <citation type="submission" date="2018-05" db="EMBL/GenBank/DDBJ databases">
        <title>Genome Sequencing of selected type strains of the family Eggerthellaceae.</title>
        <authorList>
            <person name="Danylec N."/>
            <person name="Stoll D.A."/>
            <person name="Doetsch A."/>
            <person name="Huch M."/>
        </authorList>
    </citation>
    <scope>NUCLEOTIDE SEQUENCE [LARGE SCALE GENOMIC DNA]</scope>
    <source>
        <strain evidence="3">DSM 22006</strain>
    </source>
</reference>
<keyword evidence="1" id="KW-1133">Transmembrane helix</keyword>
<accession>A0A3N0IFQ8</accession>
<dbReference type="EMBL" id="QIBZ01000005">
    <property type="protein sequence ID" value="RNM35884.1"/>
    <property type="molecule type" value="Genomic_DNA"/>
</dbReference>
<dbReference type="RefSeq" id="WP_123219301.1">
    <property type="nucleotide sequence ID" value="NZ_JACHYQ010000001.1"/>
</dbReference>
<feature type="transmembrane region" description="Helical" evidence="1">
    <location>
        <begin position="90"/>
        <end position="110"/>
    </location>
</feature>
<keyword evidence="1" id="KW-0472">Membrane</keyword>
<evidence type="ECO:0000313" key="3">
    <source>
        <dbReference type="Proteomes" id="UP000271472"/>
    </source>
</evidence>
<keyword evidence="3" id="KW-1185">Reference proteome</keyword>
<evidence type="ECO:0000256" key="1">
    <source>
        <dbReference type="SAM" id="Phobius"/>
    </source>
</evidence>